<dbReference type="PANTHER" id="PTHR22946:SF12">
    <property type="entry name" value="CONIDIAL PIGMENT BIOSYNTHESIS PROTEIN AYG1 (AFU_ORTHOLOGUE AFUA_2G17550)"/>
    <property type="match status" value="1"/>
</dbReference>
<gene>
    <name evidence="3" type="ORF">SAMN05421684_1698</name>
</gene>
<dbReference type="EMBL" id="FNQB01000001">
    <property type="protein sequence ID" value="SDY81586.1"/>
    <property type="molecule type" value="Genomic_DNA"/>
</dbReference>
<dbReference type="PANTHER" id="PTHR22946">
    <property type="entry name" value="DIENELACTONE HYDROLASE DOMAIN-CONTAINING PROTEIN-RELATED"/>
    <property type="match status" value="1"/>
</dbReference>
<dbReference type="RefSeq" id="WP_090789005.1">
    <property type="nucleotide sequence ID" value="NZ_BOND01000028.1"/>
</dbReference>
<dbReference type="STRING" id="137265.SAMN05421684_1698"/>
<dbReference type="AlphaFoldDB" id="A0A1H3MYD5"/>
<protein>
    <submittedName>
        <fullName evidence="3">Lysophospholipase, alpha-beta hydrolase superfamily</fullName>
    </submittedName>
</protein>
<name>A0A1H3MYD5_9ACTN</name>
<accession>A0A1H3MYD5</accession>
<evidence type="ECO:0000259" key="2">
    <source>
        <dbReference type="Pfam" id="PF12697"/>
    </source>
</evidence>
<comment type="similarity">
    <text evidence="1">Belongs to the AB hydrolase superfamily. FUS2 hydrolase family.</text>
</comment>
<keyword evidence="4" id="KW-1185">Reference proteome</keyword>
<dbReference type="InterPro" id="IPR000073">
    <property type="entry name" value="AB_hydrolase_1"/>
</dbReference>
<organism evidence="3 4">
    <name type="scientific">Asanoa ishikariensis</name>
    <dbReference type="NCBI Taxonomy" id="137265"/>
    <lineage>
        <taxon>Bacteria</taxon>
        <taxon>Bacillati</taxon>
        <taxon>Actinomycetota</taxon>
        <taxon>Actinomycetes</taxon>
        <taxon>Micromonosporales</taxon>
        <taxon>Micromonosporaceae</taxon>
        <taxon>Asanoa</taxon>
    </lineage>
</organism>
<dbReference type="SUPFAM" id="SSF53474">
    <property type="entry name" value="alpha/beta-Hydrolases"/>
    <property type="match status" value="1"/>
</dbReference>
<dbReference type="Gene3D" id="3.40.50.1820">
    <property type="entry name" value="alpha/beta hydrolase"/>
    <property type="match status" value="1"/>
</dbReference>
<keyword evidence="3" id="KW-0378">Hydrolase</keyword>
<feature type="domain" description="AB hydrolase-1" evidence="2">
    <location>
        <begin position="167"/>
        <end position="377"/>
    </location>
</feature>
<reference evidence="4" key="1">
    <citation type="submission" date="2016-10" db="EMBL/GenBank/DDBJ databases">
        <authorList>
            <person name="Varghese N."/>
            <person name="Submissions S."/>
        </authorList>
    </citation>
    <scope>NUCLEOTIDE SEQUENCE [LARGE SCALE GENOMIC DNA]</scope>
    <source>
        <strain evidence="4">DSM 44718</strain>
    </source>
</reference>
<evidence type="ECO:0000313" key="4">
    <source>
        <dbReference type="Proteomes" id="UP000199632"/>
    </source>
</evidence>
<dbReference type="OrthoDB" id="9765647at2"/>
<dbReference type="Pfam" id="PF12697">
    <property type="entry name" value="Abhydrolase_6"/>
    <property type="match status" value="1"/>
</dbReference>
<evidence type="ECO:0000256" key="1">
    <source>
        <dbReference type="ARBA" id="ARBA00038115"/>
    </source>
</evidence>
<sequence length="408" mass="44106">MTRIGAKDELFGAQTLRTMGHAPYGGADIGECLSTLARVQGTDLDSWYGEWTLTANRLQALAEAEEAAGHVESARLAYWRASNYFRNAGTMLLGAPLDRRVVEANLRQTDAFRRGCALLPLPPKQVEIPFPDGSLPGYLFRAGDSRDRPMLICLGGYDSTAEEGYFFNGAAALARGYDVLTFDGPGQGTALLQRGMVMRPDYENVVTPVVDFVLGLPDVDVNRIALIGLSLGGYLAPRAASGEHRLAACIADGAQYDLFDAVLQRMPASIARGFAEGRSSSAALLRRVLRGMDRRPTAGWSLRRGQLVHGAADSMTYLDMLRDYTLKGRAGRITCPTLVCHAESDPLGAQAPELYDALTTRKELITFTVAEGAGDHCEAGARTLFHARALGWLDSILRPTAVLSGTRH</sequence>
<dbReference type="Gene3D" id="1.20.1440.110">
    <property type="entry name" value="acylaminoacyl peptidase"/>
    <property type="match status" value="1"/>
</dbReference>
<dbReference type="InterPro" id="IPR050261">
    <property type="entry name" value="FrsA_esterase"/>
</dbReference>
<dbReference type="InterPro" id="IPR029058">
    <property type="entry name" value="AB_hydrolase_fold"/>
</dbReference>
<dbReference type="GO" id="GO:0016787">
    <property type="term" value="F:hydrolase activity"/>
    <property type="evidence" value="ECO:0007669"/>
    <property type="project" value="UniProtKB-KW"/>
</dbReference>
<proteinExistence type="inferred from homology"/>
<dbReference type="Proteomes" id="UP000199632">
    <property type="component" value="Unassembled WGS sequence"/>
</dbReference>
<evidence type="ECO:0000313" key="3">
    <source>
        <dbReference type="EMBL" id="SDY81586.1"/>
    </source>
</evidence>